<accession>A0A5J9TVS2</accession>
<dbReference type="OrthoDB" id="248779at2759"/>
<dbReference type="Gene3D" id="3.90.940.20">
    <property type="entry name" value="RPB5-like RNA polymerase subunit"/>
    <property type="match status" value="1"/>
</dbReference>
<keyword evidence="9" id="KW-1185">Reference proteome</keyword>
<dbReference type="InterPro" id="IPR036710">
    <property type="entry name" value="RNA_pol_Rpb5_N_sf"/>
</dbReference>
<dbReference type="AlphaFoldDB" id="A0A5J9TVS2"/>
<reference evidence="8 9" key="1">
    <citation type="journal article" date="2019" name="Sci. Rep.">
        <title>A high-quality genome of Eragrostis curvula grass provides insights into Poaceae evolution and supports new strategies to enhance forage quality.</title>
        <authorList>
            <person name="Carballo J."/>
            <person name="Santos B.A.C.M."/>
            <person name="Zappacosta D."/>
            <person name="Garbus I."/>
            <person name="Selva J.P."/>
            <person name="Gallo C.A."/>
            <person name="Diaz A."/>
            <person name="Albertini E."/>
            <person name="Caccamo M."/>
            <person name="Echenique V."/>
        </authorList>
    </citation>
    <scope>NUCLEOTIDE SEQUENCE [LARGE SCALE GENOMIC DNA]</scope>
    <source>
        <strain evidence="9">cv. Victoria</strain>
        <tissue evidence="8">Leaf</tissue>
    </source>
</reference>
<dbReference type="FunFam" id="3.40.1340.10:FF:000001">
    <property type="entry name" value="DNA-directed RNA polymerases I, II, and III subunit RPABC1"/>
    <property type="match status" value="1"/>
</dbReference>
<dbReference type="InterPro" id="IPR005571">
    <property type="entry name" value="RNA_pol_Rpb5_N"/>
</dbReference>
<dbReference type="FunFam" id="3.90.940.20:FF:000001">
    <property type="entry name" value="DNA-directed RNA polymerases I, II, and III subunit RPABC1"/>
    <property type="match status" value="1"/>
</dbReference>
<dbReference type="InterPro" id="IPR000783">
    <property type="entry name" value="RNA_pol_subH/Rpb5_C"/>
</dbReference>
<evidence type="ECO:0000313" key="8">
    <source>
        <dbReference type="EMBL" id="TVU15466.1"/>
    </source>
</evidence>
<feature type="domain" description="RNA polymerase subunit H/Rpb5 C-terminal" evidence="6">
    <location>
        <begin position="184"/>
        <end position="256"/>
    </location>
</feature>
<gene>
    <name evidence="8" type="ORF">EJB05_38987</name>
</gene>
<evidence type="ECO:0000256" key="1">
    <source>
        <dbReference type="ARBA" id="ARBA00004123"/>
    </source>
</evidence>
<feature type="compositionally biased region" description="Basic and acidic residues" evidence="5">
    <location>
        <begin position="19"/>
        <end position="42"/>
    </location>
</feature>
<dbReference type="InterPro" id="IPR014381">
    <property type="entry name" value="Arch_Rpo5/euc_Rpb5"/>
</dbReference>
<dbReference type="GO" id="GO:0006366">
    <property type="term" value="P:transcription by RNA polymerase II"/>
    <property type="evidence" value="ECO:0007669"/>
    <property type="project" value="TreeGrafter"/>
</dbReference>
<dbReference type="Gene3D" id="3.40.1340.10">
    <property type="entry name" value="RNA polymerase, Rpb5, N-terminal domain"/>
    <property type="match status" value="1"/>
</dbReference>
<dbReference type="Pfam" id="PF01191">
    <property type="entry name" value="RNA_pol_Rpb5_C"/>
    <property type="match status" value="1"/>
</dbReference>
<keyword evidence="2" id="KW-0804">Transcription</keyword>
<feature type="domain" description="RNA polymerase Rpb5 N-terminal" evidence="7">
    <location>
        <begin position="42"/>
        <end position="141"/>
    </location>
</feature>
<dbReference type="SUPFAM" id="SSF55287">
    <property type="entry name" value="RPB5-like RNA polymerase subunit"/>
    <property type="match status" value="1"/>
</dbReference>
<dbReference type="InterPro" id="IPR035913">
    <property type="entry name" value="RPB5-like_sf"/>
</dbReference>
<evidence type="ECO:0000256" key="4">
    <source>
        <dbReference type="ARBA" id="ARBA00025765"/>
    </source>
</evidence>
<dbReference type="HAMAP" id="MF_00025">
    <property type="entry name" value="RNApol_Rpo5_RPB5"/>
    <property type="match status" value="1"/>
</dbReference>
<dbReference type="Proteomes" id="UP000324897">
    <property type="component" value="Unassembled WGS sequence"/>
</dbReference>
<dbReference type="Pfam" id="PF03871">
    <property type="entry name" value="RNA_pol_Rpb5_N"/>
    <property type="match status" value="1"/>
</dbReference>
<name>A0A5J9TVS2_9POAL</name>
<keyword evidence="3" id="KW-0539">Nucleus</keyword>
<dbReference type="GO" id="GO:0042797">
    <property type="term" value="P:tRNA transcription by RNA polymerase III"/>
    <property type="evidence" value="ECO:0007669"/>
    <property type="project" value="TreeGrafter"/>
</dbReference>
<dbReference type="GO" id="GO:0003677">
    <property type="term" value="F:DNA binding"/>
    <property type="evidence" value="ECO:0007669"/>
    <property type="project" value="InterPro"/>
</dbReference>
<evidence type="ECO:0000256" key="5">
    <source>
        <dbReference type="SAM" id="MobiDB-lite"/>
    </source>
</evidence>
<dbReference type="GO" id="GO:0005665">
    <property type="term" value="C:RNA polymerase II, core complex"/>
    <property type="evidence" value="ECO:0007669"/>
    <property type="project" value="TreeGrafter"/>
</dbReference>
<dbReference type="EMBL" id="RWGY01000031">
    <property type="protein sequence ID" value="TVU15466.1"/>
    <property type="molecule type" value="Genomic_DNA"/>
</dbReference>
<sequence>MAPPKSPQNPREQAEEQGDEKRKASEAEKEKEKEKEAKEAAEKSRLFRVRRTVLEMLLDRGYDVNKKDIDITKEQFLTSYGDTVSAIRDSLFLSYLKSPPKKEEDKSPGKKEETKSVQIYVFFLNEAKPGAKTIRGYVDKMKADNVSNAILVVQQALSPFARTEVQNNSPKYNIEVFQESELLVNIKNHALMPKHELLTPKEKADLLERYTVKETQLPRIQITDPMARYYGMKRGQVVKITRKSETAGEYITYRYVV</sequence>
<dbReference type="PIRSF" id="PIRSF000747">
    <property type="entry name" value="RPB5"/>
    <property type="match status" value="1"/>
</dbReference>
<protein>
    <recommendedName>
        <fullName evidence="10">RNA polymerase subunit H/Rpb5 C-terminal domain-containing protein</fullName>
    </recommendedName>
</protein>
<dbReference type="GO" id="GO:0006362">
    <property type="term" value="P:transcription elongation by RNA polymerase I"/>
    <property type="evidence" value="ECO:0007669"/>
    <property type="project" value="TreeGrafter"/>
</dbReference>
<comment type="subcellular location">
    <subcellularLocation>
        <location evidence="1">Nucleus</location>
    </subcellularLocation>
</comment>
<evidence type="ECO:0000259" key="7">
    <source>
        <dbReference type="Pfam" id="PF03871"/>
    </source>
</evidence>
<evidence type="ECO:0008006" key="10">
    <source>
        <dbReference type="Google" id="ProtNLM"/>
    </source>
</evidence>
<dbReference type="GO" id="GO:0005736">
    <property type="term" value="C:RNA polymerase I complex"/>
    <property type="evidence" value="ECO:0007669"/>
    <property type="project" value="TreeGrafter"/>
</dbReference>
<evidence type="ECO:0000313" key="9">
    <source>
        <dbReference type="Proteomes" id="UP000324897"/>
    </source>
</evidence>
<dbReference type="PANTHER" id="PTHR10535:SF0">
    <property type="entry name" value="DNA-DIRECTED RNA POLYMERASES I, II, AND III SUBUNIT RPABC1"/>
    <property type="match status" value="1"/>
</dbReference>
<dbReference type="NCBIfam" id="NF007129">
    <property type="entry name" value="PRK09570.1"/>
    <property type="match status" value="1"/>
</dbReference>
<dbReference type="PANTHER" id="PTHR10535">
    <property type="entry name" value="DNA-DIRECTED RNA POLYMERASES I, II, AND III SUBUNIT RPABC1"/>
    <property type="match status" value="1"/>
</dbReference>
<dbReference type="GO" id="GO:0003899">
    <property type="term" value="F:DNA-directed RNA polymerase activity"/>
    <property type="evidence" value="ECO:0007669"/>
    <property type="project" value="InterPro"/>
</dbReference>
<evidence type="ECO:0000256" key="2">
    <source>
        <dbReference type="ARBA" id="ARBA00023163"/>
    </source>
</evidence>
<organism evidence="8 9">
    <name type="scientific">Eragrostis curvula</name>
    <name type="common">weeping love grass</name>
    <dbReference type="NCBI Taxonomy" id="38414"/>
    <lineage>
        <taxon>Eukaryota</taxon>
        <taxon>Viridiplantae</taxon>
        <taxon>Streptophyta</taxon>
        <taxon>Embryophyta</taxon>
        <taxon>Tracheophyta</taxon>
        <taxon>Spermatophyta</taxon>
        <taxon>Magnoliopsida</taxon>
        <taxon>Liliopsida</taxon>
        <taxon>Poales</taxon>
        <taxon>Poaceae</taxon>
        <taxon>PACMAD clade</taxon>
        <taxon>Chloridoideae</taxon>
        <taxon>Eragrostideae</taxon>
        <taxon>Eragrostidinae</taxon>
        <taxon>Eragrostis</taxon>
    </lineage>
</organism>
<proteinExistence type="inferred from homology"/>
<dbReference type="SUPFAM" id="SSF53036">
    <property type="entry name" value="Eukaryotic RPB5 N-terminal domain"/>
    <property type="match status" value="1"/>
</dbReference>
<dbReference type="Gramene" id="TVU15466">
    <property type="protein sequence ID" value="TVU15466"/>
    <property type="gene ID" value="EJB05_38987"/>
</dbReference>
<dbReference type="GO" id="GO:0005666">
    <property type="term" value="C:RNA polymerase III complex"/>
    <property type="evidence" value="ECO:0007669"/>
    <property type="project" value="TreeGrafter"/>
</dbReference>
<comment type="similarity">
    <text evidence="4">Belongs to the archaeal Rpo5/eukaryotic RPB5 RNA polymerase subunit family.</text>
</comment>
<evidence type="ECO:0000256" key="3">
    <source>
        <dbReference type="ARBA" id="ARBA00023242"/>
    </source>
</evidence>
<comment type="caution">
    <text evidence="8">The sequence shown here is derived from an EMBL/GenBank/DDBJ whole genome shotgun (WGS) entry which is preliminary data.</text>
</comment>
<evidence type="ECO:0000259" key="6">
    <source>
        <dbReference type="Pfam" id="PF01191"/>
    </source>
</evidence>
<feature type="region of interest" description="Disordered" evidence="5">
    <location>
        <begin position="1"/>
        <end position="42"/>
    </location>
</feature>